<dbReference type="AlphaFoldDB" id="A0A8J6BUG6"/>
<dbReference type="PANTHER" id="PTHR27009">
    <property type="entry name" value="RUST RESISTANCE KINASE LR10-RELATED"/>
    <property type="match status" value="1"/>
</dbReference>
<evidence type="ECO:0000256" key="2">
    <source>
        <dbReference type="ARBA" id="ARBA00022527"/>
    </source>
</evidence>
<comment type="caution">
    <text evidence="8">The sequence shown here is derived from an EMBL/GenBank/DDBJ whole genome shotgun (WGS) entry which is preliminary data.</text>
</comment>
<evidence type="ECO:0000256" key="1">
    <source>
        <dbReference type="ARBA" id="ARBA00004479"/>
    </source>
</evidence>
<evidence type="ECO:0000256" key="4">
    <source>
        <dbReference type="ARBA" id="ARBA00022729"/>
    </source>
</evidence>
<dbReference type="InterPro" id="IPR045874">
    <property type="entry name" value="LRK10/LRL21-25-like"/>
</dbReference>
<keyword evidence="7" id="KW-0325">Glycoprotein</keyword>
<keyword evidence="2" id="KW-0808">Transferase</keyword>
<reference evidence="8" key="1">
    <citation type="journal article" date="2021" name="bioRxiv">
        <title>Whole Genome Assembly and Annotation of Northern Wild Rice, Zizania palustris L., Supports a Whole Genome Duplication in the Zizania Genus.</title>
        <authorList>
            <person name="Haas M."/>
            <person name="Kono T."/>
            <person name="Macchietto M."/>
            <person name="Millas R."/>
            <person name="McGilp L."/>
            <person name="Shao M."/>
            <person name="Duquette J."/>
            <person name="Hirsch C.N."/>
            <person name="Kimball J."/>
        </authorList>
    </citation>
    <scope>NUCLEOTIDE SEQUENCE</scope>
    <source>
        <tissue evidence="8">Fresh leaf tissue</tissue>
    </source>
</reference>
<sequence length="81" mass="9604">MHEMEKKLCVVGLWCIQMKSCDRPTMSEVTEMLEGGRRRQRRREYMYVSELPMKFHDRPLMSEVKGFAEKLKSYSDGLDAL</sequence>
<dbReference type="EMBL" id="JAAALK010000079">
    <property type="protein sequence ID" value="KAG8096732.1"/>
    <property type="molecule type" value="Genomic_DNA"/>
</dbReference>
<dbReference type="GO" id="GO:0016020">
    <property type="term" value="C:membrane"/>
    <property type="evidence" value="ECO:0007669"/>
    <property type="project" value="UniProtKB-SubCell"/>
</dbReference>
<keyword evidence="4" id="KW-0732">Signal</keyword>
<evidence type="ECO:0000313" key="9">
    <source>
        <dbReference type="Proteomes" id="UP000729402"/>
    </source>
</evidence>
<name>A0A8J6BUG6_ZIZPA</name>
<comment type="subcellular location">
    <subcellularLocation>
        <location evidence="1">Membrane</location>
        <topology evidence="1">Single-pass type I membrane protein</topology>
    </subcellularLocation>
</comment>
<dbReference type="Proteomes" id="UP000729402">
    <property type="component" value="Unassembled WGS sequence"/>
</dbReference>
<keyword evidence="2" id="KW-0723">Serine/threonine-protein kinase</keyword>
<dbReference type="OrthoDB" id="673708at2759"/>
<protein>
    <submittedName>
        <fullName evidence="8">Uncharacterized protein</fullName>
    </submittedName>
</protein>
<keyword evidence="5" id="KW-1133">Transmembrane helix</keyword>
<keyword evidence="9" id="KW-1185">Reference proteome</keyword>
<reference evidence="8" key="2">
    <citation type="submission" date="2021-02" db="EMBL/GenBank/DDBJ databases">
        <authorList>
            <person name="Kimball J.A."/>
            <person name="Haas M.W."/>
            <person name="Macchietto M."/>
            <person name="Kono T."/>
            <person name="Duquette J."/>
            <person name="Shao M."/>
        </authorList>
    </citation>
    <scope>NUCLEOTIDE SEQUENCE</scope>
    <source>
        <tissue evidence="8">Fresh leaf tissue</tissue>
    </source>
</reference>
<evidence type="ECO:0000256" key="7">
    <source>
        <dbReference type="ARBA" id="ARBA00023180"/>
    </source>
</evidence>
<keyword evidence="6" id="KW-0472">Membrane</keyword>
<evidence type="ECO:0000256" key="6">
    <source>
        <dbReference type="ARBA" id="ARBA00023136"/>
    </source>
</evidence>
<dbReference type="GO" id="GO:0004674">
    <property type="term" value="F:protein serine/threonine kinase activity"/>
    <property type="evidence" value="ECO:0007669"/>
    <property type="project" value="UniProtKB-KW"/>
</dbReference>
<organism evidence="8 9">
    <name type="scientific">Zizania palustris</name>
    <name type="common">Northern wild rice</name>
    <dbReference type="NCBI Taxonomy" id="103762"/>
    <lineage>
        <taxon>Eukaryota</taxon>
        <taxon>Viridiplantae</taxon>
        <taxon>Streptophyta</taxon>
        <taxon>Embryophyta</taxon>
        <taxon>Tracheophyta</taxon>
        <taxon>Spermatophyta</taxon>
        <taxon>Magnoliopsida</taxon>
        <taxon>Liliopsida</taxon>
        <taxon>Poales</taxon>
        <taxon>Poaceae</taxon>
        <taxon>BOP clade</taxon>
        <taxon>Oryzoideae</taxon>
        <taxon>Oryzeae</taxon>
        <taxon>Zizaniinae</taxon>
        <taxon>Zizania</taxon>
    </lineage>
</organism>
<gene>
    <name evidence="8" type="ORF">GUJ93_ZPchr0013g35511</name>
</gene>
<accession>A0A8J6BUG6</accession>
<keyword evidence="3" id="KW-0812">Transmembrane</keyword>
<evidence type="ECO:0000313" key="8">
    <source>
        <dbReference type="EMBL" id="KAG8096732.1"/>
    </source>
</evidence>
<evidence type="ECO:0000256" key="3">
    <source>
        <dbReference type="ARBA" id="ARBA00022692"/>
    </source>
</evidence>
<proteinExistence type="predicted"/>
<keyword evidence="2" id="KW-0418">Kinase</keyword>
<evidence type="ECO:0000256" key="5">
    <source>
        <dbReference type="ARBA" id="ARBA00022989"/>
    </source>
</evidence>